<dbReference type="Proteomes" id="UP000005206">
    <property type="component" value="Chromosome 15"/>
</dbReference>
<feature type="region of interest" description="Disordered" evidence="1">
    <location>
        <begin position="260"/>
        <end position="366"/>
    </location>
</feature>
<dbReference type="VEuPathDB" id="FungiDB:NECHADRAFT_88716"/>
<dbReference type="RefSeq" id="XP_003040196.1">
    <property type="nucleotide sequence ID" value="XM_003040150.1"/>
</dbReference>
<keyword evidence="2" id="KW-0732">Signal</keyword>
<proteinExistence type="predicted"/>
<feature type="chain" id="PRO_5002988984" evidence="2">
    <location>
        <begin position="21"/>
        <end position="366"/>
    </location>
</feature>
<dbReference type="KEGG" id="nhe:NECHADRAFT_88716"/>
<dbReference type="AlphaFoldDB" id="C7ZND5"/>
<dbReference type="GeneID" id="9678018"/>
<evidence type="ECO:0000256" key="2">
    <source>
        <dbReference type="SAM" id="SignalP"/>
    </source>
</evidence>
<dbReference type="InParanoid" id="C7ZND5"/>
<dbReference type="eggNOG" id="ENOG502RPX9">
    <property type="taxonomic scope" value="Eukaryota"/>
</dbReference>
<feature type="compositionally biased region" description="Basic and acidic residues" evidence="1">
    <location>
        <begin position="344"/>
        <end position="353"/>
    </location>
</feature>
<evidence type="ECO:0000256" key="1">
    <source>
        <dbReference type="SAM" id="MobiDB-lite"/>
    </source>
</evidence>
<feature type="compositionally biased region" description="Basic and acidic residues" evidence="1">
    <location>
        <begin position="260"/>
        <end position="270"/>
    </location>
</feature>
<evidence type="ECO:0000313" key="4">
    <source>
        <dbReference type="Proteomes" id="UP000005206"/>
    </source>
</evidence>
<feature type="compositionally biased region" description="Basic and acidic residues" evidence="1">
    <location>
        <begin position="282"/>
        <end position="305"/>
    </location>
</feature>
<gene>
    <name evidence="3" type="ORF">NECHADRAFT_88716</name>
</gene>
<dbReference type="EMBL" id="GG698966">
    <property type="protein sequence ID" value="EEU34483.1"/>
    <property type="molecule type" value="Genomic_DNA"/>
</dbReference>
<sequence length="366" mass="43043">MGIIEGVCFICNVLLTFGWSRYDTDEQRRFDDKYLEELRKHSSHRAHWRSEDNVKMVAWLAHNRQSKSTICSSQMELSKVAKSIGIDPNTLQRRHRIVLKKMMISSMGVSEYWDSSAKVTRLRWPVELVRELTPGVCEMVQTVVGEGANRQEHEPEADEAYVISDDDDDGDFKDWEGDVEMGLFEAFPKMTANLQLLTRRIDGAQQSTSRQDFEVKLVSGLEAFTMKVQAQLKKALNTKKNTIQETAQVQLERARIQWQRREQEQRDSECRRHKQDLDEEDRLSQEKKRKNAKDLEKAREEENLLKQKQVKMRHEYLQKIESQQRDFEREMSESLEQSQLLASSEKEGEKYHQPLDFPAQQQHHRS</sequence>
<dbReference type="STRING" id="660122.C7ZND5"/>
<name>C7ZND5_FUSV7</name>
<keyword evidence="4" id="KW-1185">Reference proteome</keyword>
<dbReference type="HOGENOM" id="CLU_756684_0_0_1"/>
<organism evidence="3 4">
    <name type="scientific">Fusarium vanettenii (strain ATCC MYA-4622 / CBS 123669 / FGSC 9596 / NRRL 45880 / 77-13-4)</name>
    <name type="common">Fusarium solani subsp. pisi</name>
    <dbReference type="NCBI Taxonomy" id="660122"/>
    <lineage>
        <taxon>Eukaryota</taxon>
        <taxon>Fungi</taxon>
        <taxon>Dikarya</taxon>
        <taxon>Ascomycota</taxon>
        <taxon>Pezizomycotina</taxon>
        <taxon>Sordariomycetes</taxon>
        <taxon>Hypocreomycetidae</taxon>
        <taxon>Hypocreales</taxon>
        <taxon>Nectriaceae</taxon>
        <taxon>Fusarium</taxon>
        <taxon>Fusarium solani species complex</taxon>
        <taxon>Fusarium vanettenii</taxon>
    </lineage>
</organism>
<reference evidence="3 4" key="1">
    <citation type="journal article" date="2009" name="PLoS Genet.">
        <title>The genome of Nectria haematococca: contribution of supernumerary chromosomes to gene expansion.</title>
        <authorList>
            <person name="Coleman J.J."/>
            <person name="Rounsley S.D."/>
            <person name="Rodriguez-Carres M."/>
            <person name="Kuo A."/>
            <person name="Wasmann C.C."/>
            <person name="Grimwood J."/>
            <person name="Schmutz J."/>
            <person name="Taga M."/>
            <person name="White G.J."/>
            <person name="Zhou S."/>
            <person name="Schwartz D.C."/>
            <person name="Freitag M."/>
            <person name="Ma L.J."/>
            <person name="Danchin E.G."/>
            <person name="Henrissat B."/>
            <person name="Coutinho P.M."/>
            <person name="Nelson D.R."/>
            <person name="Straney D."/>
            <person name="Napoli C.A."/>
            <person name="Barker B.M."/>
            <person name="Gribskov M."/>
            <person name="Rep M."/>
            <person name="Kroken S."/>
            <person name="Molnar I."/>
            <person name="Rensing C."/>
            <person name="Kennell J.C."/>
            <person name="Zamora J."/>
            <person name="Farman M.L."/>
            <person name="Selker E.U."/>
            <person name="Salamov A."/>
            <person name="Shapiro H."/>
            <person name="Pangilinan J."/>
            <person name="Lindquist E."/>
            <person name="Lamers C."/>
            <person name="Grigoriev I.V."/>
            <person name="Geiser D.M."/>
            <person name="Covert S.F."/>
            <person name="Temporini E."/>
            <person name="Vanetten H.D."/>
        </authorList>
    </citation>
    <scope>NUCLEOTIDE SEQUENCE [LARGE SCALE GENOMIC DNA]</scope>
    <source>
        <strain evidence="4">ATCC MYA-4622 / CBS 123669 / FGSC 9596 / NRRL 45880 / 77-13-4</strain>
    </source>
</reference>
<feature type="compositionally biased region" description="Low complexity" evidence="1">
    <location>
        <begin position="334"/>
        <end position="343"/>
    </location>
</feature>
<feature type="signal peptide" evidence="2">
    <location>
        <begin position="1"/>
        <end position="20"/>
    </location>
</feature>
<evidence type="ECO:0000313" key="3">
    <source>
        <dbReference type="EMBL" id="EEU34483.1"/>
    </source>
</evidence>
<dbReference type="OrthoDB" id="5106856at2759"/>
<feature type="compositionally biased region" description="Basic and acidic residues" evidence="1">
    <location>
        <begin position="312"/>
        <end position="332"/>
    </location>
</feature>
<accession>C7ZND5</accession>
<protein>
    <submittedName>
        <fullName evidence="3">Uncharacterized protein</fullName>
    </submittedName>
</protein>